<evidence type="ECO:0000256" key="10">
    <source>
        <dbReference type="ARBA" id="ARBA00025598"/>
    </source>
</evidence>
<evidence type="ECO:0000259" key="12">
    <source>
        <dbReference type="Pfam" id="PF14841"/>
    </source>
</evidence>
<evidence type="ECO:0000313" key="14">
    <source>
        <dbReference type="EMBL" id="QCI23641.1"/>
    </source>
</evidence>
<dbReference type="PRINTS" id="PR00954">
    <property type="entry name" value="FLGMOTORFLIG"/>
</dbReference>
<dbReference type="PANTHER" id="PTHR30534">
    <property type="entry name" value="FLAGELLAR MOTOR SWITCH PROTEIN FLIG"/>
    <property type="match status" value="1"/>
</dbReference>
<dbReference type="GO" id="GO:0006935">
    <property type="term" value="P:chemotaxis"/>
    <property type="evidence" value="ECO:0007669"/>
    <property type="project" value="UniProtKB-KW"/>
</dbReference>
<accession>A0A4D6YB19</accession>
<feature type="domain" description="Flagellar motor switch protein FliG C-terminal" evidence="11">
    <location>
        <begin position="218"/>
        <end position="323"/>
    </location>
</feature>
<evidence type="ECO:0000256" key="7">
    <source>
        <dbReference type="ARBA" id="ARBA00022779"/>
    </source>
</evidence>
<dbReference type="InterPro" id="IPR028263">
    <property type="entry name" value="FliG_N"/>
</dbReference>
<evidence type="ECO:0000256" key="4">
    <source>
        <dbReference type="ARBA" id="ARBA00021870"/>
    </source>
</evidence>
<dbReference type="Pfam" id="PF14842">
    <property type="entry name" value="FliG_N"/>
    <property type="match status" value="1"/>
</dbReference>
<sequence length="331" mass="37858">MILNGTEKSALLLMAIGAEQAGEVLKNLTPFEIQELITSMVNIKRISTKKLHEILLECYDIAIKNNTFNDNNSDEYLLKMLTEALGEKKGSALLQEALEVRNAKISIQALNYMDPKKIAFLLKNEHLQIITTILVFLNNNQSAQILSFFNNEKRAEIILRITEFHGIEENILIELNKVIKNLLSNKKLILSEKGGVKTAAKILNSMQIKEEKDILKKLSIFSKKIAKSIINEIFLFENIVDIDDKYIKIVISNLEKEKLCIALRNTTQAIKEKFFKNMPEQESKNLALKLDESSYISDVSIQNEQKLILIMIQNIIKNGDISLENLREYYV</sequence>
<dbReference type="InterPro" id="IPR000090">
    <property type="entry name" value="Flg_Motor_Flig"/>
</dbReference>
<dbReference type="AlphaFoldDB" id="A0A4D6YB19"/>
<keyword evidence="14" id="KW-0966">Cell projection</keyword>
<reference evidence="14 15" key="1">
    <citation type="submission" date="2018-12" db="EMBL/GenBank/DDBJ databases">
        <authorList>
            <person name="Chong R.A."/>
        </authorList>
    </citation>
    <scope>NUCLEOTIDE SEQUENCE [LARGE SCALE GENOMIC DNA]</scope>
    <source>
        <strain evidence="14 15">Msa</strain>
    </source>
</reference>
<evidence type="ECO:0000256" key="5">
    <source>
        <dbReference type="ARBA" id="ARBA00022475"/>
    </source>
</evidence>
<keyword evidence="7" id="KW-0283">Flagellar rotation</keyword>
<evidence type="ECO:0000256" key="1">
    <source>
        <dbReference type="ARBA" id="ARBA00004117"/>
    </source>
</evidence>
<evidence type="ECO:0000256" key="3">
    <source>
        <dbReference type="ARBA" id="ARBA00010299"/>
    </source>
</evidence>
<gene>
    <name evidence="14" type="primary">fliG</name>
    <name evidence="14" type="ORF">D9V74_00350</name>
</gene>
<name>A0A4D6YB19_9GAMM</name>
<keyword evidence="14" id="KW-0969">Cilium</keyword>
<evidence type="ECO:0000256" key="9">
    <source>
        <dbReference type="ARBA" id="ARBA00023143"/>
    </source>
</evidence>
<dbReference type="Proteomes" id="UP000298745">
    <property type="component" value="Chromosome"/>
</dbReference>
<evidence type="ECO:0000256" key="6">
    <source>
        <dbReference type="ARBA" id="ARBA00022500"/>
    </source>
</evidence>
<evidence type="ECO:0000256" key="8">
    <source>
        <dbReference type="ARBA" id="ARBA00023136"/>
    </source>
</evidence>
<dbReference type="GO" id="GO:0071973">
    <property type="term" value="P:bacterial-type flagellum-dependent cell motility"/>
    <property type="evidence" value="ECO:0007669"/>
    <property type="project" value="InterPro"/>
</dbReference>
<dbReference type="GO" id="GO:0005886">
    <property type="term" value="C:plasma membrane"/>
    <property type="evidence" value="ECO:0007669"/>
    <property type="project" value="UniProtKB-SubCell"/>
</dbReference>
<comment type="function">
    <text evidence="10">FliG is one of three proteins (FliG, FliN, FliM) that forms the rotor-mounted switch complex (C ring), located at the base of the basal body. This complex interacts with the CheY and CheZ chemotaxis proteins, in addition to contacting components of the motor that determine the direction of flagellar rotation.</text>
</comment>
<dbReference type="PANTHER" id="PTHR30534:SF0">
    <property type="entry name" value="FLAGELLAR MOTOR SWITCH PROTEIN FLIG"/>
    <property type="match status" value="1"/>
</dbReference>
<dbReference type="InterPro" id="IPR011002">
    <property type="entry name" value="FliG_a-hlx"/>
</dbReference>
<evidence type="ECO:0000256" key="2">
    <source>
        <dbReference type="ARBA" id="ARBA00004515"/>
    </source>
</evidence>
<dbReference type="Pfam" id="PF14841">
    <property type="entry name" value="FliG_M"/>
    <property type="match status" value="1"/>
</dbReference>
<dbReference type="OrthoDB" id="9780302at2"/>
<dbReference type="InterPro" id="IPR023087">
    <property type="entry name" value="Flg_Motor_Flig_C"/>
</dbReference>
<dbReference type="NCBIfam" id="TIGR00207">
    <property type="entry name" value="fliG"/>
    <property type="match status" value="1"/>
</dbReference>
<dbReference type="GO" id="GO:0003774">
    <property type="term" value="F:cytoskeletal motor activity"/>
    <property type="evidence" value="ECO:0007669"/>
    <property type="project" value="InterPro"/>
</dbReference>
<dbReference type="RefSeq" id="WP_158362227.1">
    <property type="nucleotide sequence ID" value="NZ_CP034864.1"/>
</dbReference>
<keyword evidence="5" id="KW-1003">Cell membrane</keyword>
<comment type="subcellular location">
    <subcellularLocation>
        <location evidence="1">Bacterial flagellum basal body</location>
    </subcellularLocation>
    <subcellularLocation>
        <location evidence="2">Cell inner membrane</location>
        <topology evidence="2">Peripheral membrane protein</topology>
        <orientation evidence="2">Cytoplasmic side</orientation>
    </subcellularLocation>
</comment>
<evidence type="ECO:0000313" key="15">
    <source>
        <dbReference type="Proteomes" id="UP000298745"/>
    </source>
</evidence>
<organism evidence="14 15">
    <name type="scientific">Buchnera aphidicola</name>
    <name type="common">Macrosiphoniella sanborni</name>
    <dbReference type="NCBI Taxonomy" id="1241865"/>
    <lineage>
        <taxon>Bacteria</taxon>
        <taxon>Pseudomonadati</taxon>
        <taxon>Pseudomonadota</taxon>
        <taxon>Gammaproteobacteria</taxon>
        <taxon>Enterobacterales</taxon>
        <taxon>Erwiniaceae</taxon>
        <taxon>Buchnera</taxon>
    </lineage>
</organism>
<evidence type="ECO:0000259" key="13">
    <source>
        <dbReference type="Pfam" id="PF14842"/>
    </source>
</evidence>
<dbReference type="Gene3D" id="1.10.220.30">
    <property type="match status" value="3"/>
</dbReference>
<dbReference type="SUPFAM" id="SSF48029">
    <property type="entry name" value="FliG"/>
    <property type="match status" value="2"/>
</dbReference>
<feature type="domain" description="Flagellar motor switch protein FliG middle" evidence="12">
    <location>
        <begin position="115"/>
        <end position="185"/>
    </location>
</feature>
<reference evidence="14 15" key="2">
    <citation type="submission" date="2019-05" db="EMBL/GenBank/DDBJ databases">
        <title>Genome evolution of the obligate endosymbiont Buchnera aphidicola.</title>
        <authorList>
            <person name="Moran N.A."/>
        </authorList>
    </citation>
    <scope>NUCLEOTIDE SEQUENCE [LARGE SCALE GENOMIC DNA]</scope>
    <source>
        <strain evidence="14 15">Msa</strain>
    </source>
</reference>
<keyword evidence="6" id="KW-0145">Chemotaxis</keyword>
<feature type="domain" description="Flagellar motor switch protein FliG N-terminal" evidence="13">
    <location>
        <begin position="3"/>
        <end position="101"/>
    </location>
</feature>
<dbReference type="Pfam" id="PF01706">
    <property type="entry name" value="FliG_C"/>
    <property type="match status" value="1"/>
</dbReference>
<keyword evidence="9" id="KW-0975">Bacterial flagellum</keyword>
<evidence type="ECO:0000259" key="11">
    <source>
        <dbReference type="Pfam" id="PF01706"/>
    </source>
</evidence>
<dbReference type="InterPro" id="IPR032779">
    <property type="entry name" value="FliG_M"/>
</dbReference>
<dbReference type="GO" id="GO:0009425">
    <property type="term" value="C:bacterial-type flagellum basal body"/>
    <property type="evidence" value="ECO:0007669"/>
    <property type="project" value="UniProtKB-SubCell"/>
</dbReference>
<keyword evidence="14" id="KW-0282">Flagellum</keyword>
<dbReference type="EMBL" id="CP034864">
    <property type="protein sequence ID" value="QCI23641.1"/>
    <property type="molecule type" value="Genomic_DNA"/>
</dbReference>
<comment type="similarity">
    <text evidence="3">Belongs to the FliG family.</text>
</comment>
<proteinExistence type="inferred from homology"/>
<protein>
    <recommendedName>
        <fullName evidence="4">Flagellar motor switch protein FliG</fullName>
    </recommendedName>
</protein>
<keyword evidence="8" id="KW-0472">Membrane</keyword>